<evidence type="ECO:0000256" key="8">
    <source>
        <dbReference type="SAM" id="Phobius"/>
    </source>
</evidence>
<dbReference type="KEGG" id="pnt:G5B91_04175"/>
<gene>
    <name evidence="10" type="ORF">G5B91_04175</name>
</gene>
<feature type="transmembrane region" description="Helical" evidence="8">
    <location>
        <begin position="93"/>
        <end position="112"/>
    </location>
</feature>
<dbReference type="GO" id="GO:0016020">
    <property type="term" value="C:membrane"/>
    <property type="evidence" value="ECO:0007669"/>
    <property type="project" value="GOC"/>
</dbReference>
<feature type="transmembrane region" description="Helical" evidence="8">
    <location>
        <begin position="52"/>
        <end position="73"/>
    </location>
</feature>
<reference evidence="10 11" key="1">
    <citation type="submission" date="2020-02" db="EMBL/GenBank/DDBJ databases">
        <title>Integrative conjugative elements (ICEs) and plasmids drive adaptation of Pseudomonas nitroreducens strain HBP1 to wastewater environment.</title>
        <authorList>
            <person name="Sentchilo V."/>
            <person name="Carraro N."/>
            <person name="Bertelli C."/>
            <person name="van der Meer J.R."/>
        </authorList>
    </citation>
    <scope>NUCLEOTIDE SEQUENCE [LARGE SCALE GENOMIC DNA]</scope>
    <source>
        <strain evidence="10 11">HBP1</strain>
    </source>
</reference>
<evidence type="ECO:0000256" key="4">
    <source>
        <dbReference type="ARBA" id="ARBA00023002"/>
    </source>
</evidence>
<comment type="subcellular location">
    <subcellularLocation>
        <location evidence="1">Endomembrane system</location>
        <topology evidence="1">Multi-pass membrane protein</topology>
    </subcellularLocation>
</comment>
<evidence type="ECO:0000256" key="6">
    <source>
        <dbReference type="ARBA" id="ARBA00023136"/>
    </source>
</evidence>
<dbReference type="GO" id="GO:0008610">
    <property type="term" value="P:lipid biosynthetic process"/>
    <property type="evidence" value="ECO:0007669"/>
    <property type="project" value="InterPro"/>
</dbReference>
<evidence type="ECO:0000256" key="1">
    <source>
        <dbReference type="ARBA" id="ARBA00004127"/>
    </source>
</evidence>
<feature type="region of interest" description="Disordered" evidence="7">
    <location>
        <begin position="283"/>
        <end position="326"/>
    </location>
</feature>
<dbReference type="GO" id="GO:0050479">
    <property type="term" value="F:glyceryl-ether monooxygenase activity"/>
    <property type="evidence" value="ECO:0007669"/>
    <property type="project" value="TreeGrafter"/>
</dbReference>
<dbReference type="InterPro" id="IPR051689">
    <property type="entry name" value="Sterol_desaturase/TMEM195"/>
</dbReference>
<dbReference type="InterPro" id="IPR006694">
    <property type="entry name" value="Fatty_acid_hydroxylase"/>
</dbReference>
<dbReference type="GO" id="GO:0005506">
    <property type="term" value="F:iron ion binding"/>
    <property type="evidence" value="ECO:0007669"/>
    <property type="project" value="InterPro"/>
</dbReference>
<name>A0A6G6IQX7_PSENT</name>
<dbReference type="RefSeq" id="WP_024763949.1">
    <property type="nucleotide sequence ID" value="NZ_CP049140.1"/>
</dbReference>
<protein>
    <submittedName>
        <fullName evidence="10">Sterol desaturase family protein</fullName>
    </submittedName>
</protein>
<proteinExistence type="predicted"/>
<dbReference type="PANTHER" id="PTHR21624:SF1">
    <property type="entry name" value="ALKYLGLYCEROL MONOOXYGENASE"/>
    <property type="match status" value="1"/>
</dbReference>
<keyword evidence="2 8" id="KW-0812">Transmembrane</keyword>
<evidence type="ECO:0000256" key="7">
    <source>
        <dbReference type="SAM" id="MobiDB-lite"/>
    </source>
</evidence>
<evidence type="ECO:0000256" key="3">
    <source>
        <dbReference type="ARBA" id="ARBA00022989"/>
    </source>
</evidence>
<keyword evidence="3 8" id="KW-1133">Transmembrane helix</keyword>
<dbReference type="GO" id="GO:0012505">
    <property type="term" value="C:endomembrane system"/>
    <property type="evidence" value="ECO:0007669"/>
    <property type="project" value="UniProtKB-SubCell"/>
</dbReference>
<accession>A0A6G6IQX7</accession>
<dbReference type="Pfam" id="PF04116">
    <property type="entry name" value="FA_hydroxylase"/>
    <property type="match status" value="1"/>
</dbReference>
<keyword evidence="5" id="KW-0443">Lipid metabolism</keyword>
<evidence type="ECO:0000313" key="11">
    <source>
        <dbReference type="Proteomes" id="UP000501063"/>
    </source>
</evidence>
<dbReference type="EMBL" id="CP049140">
    <property type="protein sequence ID" value="QIE85508.1"/>
    <property type="molecule type" value="Genomic_DNA"/>
</dbReference>
<evidence type="ECO:0000259" key="9">
    <source>
        <dbReference type="Pfam" id="PF04116"/>
    </source>
</evidence>
<dbReference type="AlphaFoldDB" id="A0A6G6IQX7"/>
<feature type="transmembrane region" description="Helical" evidence="8">
    <location>
        <begin position="20"/>
        <end position="40"/>
    </location>
</feature>
<evidence type="ECO:0000256" key="5">
    <source>
        <dbReference type="ARBA" id="ARBA00023098"/>
    </source>
</evidence>
<feature type="transmembrane region" description="Helical" evidence="8">
    <location>
        <begin position="141"/>
        <end position="159"/>
    </location>
</feature>
<keyword evidence="6 8" id="KW-0472">Membrane</keyword>
<dbReference type="PANTHER" id="PTHR21624">
    <property type="entry name" value="STEROL DESATURASE-RELATED PROTEIN"/>
    <property type="match status" value="1"/>
</dbReference>
<sequence>MPDLPTGLTSWVAAIDPLRDLLLILTPLFVATLLVEWLALRRRGVFRLGDSLASLGLGGLYLVVDAVLVAILVLPVYRLLFEHRLLQFEMTPLAFVLLFFLLEFCFFLFHWASHRIRWFWAAHVVHHSSRHMNFTTAMRQSLFYGFAGNWLFYLPLVWLGFAPEWVLFMLSVSLAYQYFLHTQGVGKLPGAIEWLFNTPSHHRAHHGRNPQYIDRNYGGVLIIYDRLFGTFVEERETPEYGIVRQVESYNPLWLNLHEWVDMFRDLARPGPLRLRLKHLWAPPEWQRPPGTPSSNEAEVSAIAPPASEPGKAPLAHRAAGAPRPDR</sequence>
<keyword evidence="4" id="KW-0560">Oxidoreductase</keyword>
<feature type="domain" description="Fatty acid hydroxylase" evidence="9">
    <location>
        <begin position="95"/>
        <end position="230"/>
    </location>
</feature>
<dbReference type="Proteomes" id="UP000501063">
    <property type="component" value="Chromosome"/>
</dbReference>
<evidence type="ECO:0000256" key="2">
    <source>
        <dbReference type="ARBA" id="ARBA00022692"/>
    </source>
</evidence>
<evidence type="ECO:0000313" key="10">
    <source>
        <dbReference type="EMBL" id="QIE85508.1"/>
    </source>
</evidence>
<dbReference type="GO" id="GO:0006643">
    <property type="term" value="P:membrane lipid metabolic process"/>
    <property type="evidence" value="ECO:0007669"/>
    <property type="project" value="TreeGrafter"/>
</dbReference>
<organism evidence="10 11">
    <name type="scientific">Pseudomonas nitroreducens</name>
    <dbReference type="NCBI Taxonomy" id="46680"/>
    <lineage>
        <taxon>Bacteria</taxon>
        <taxon>Pseudomonadati</taxon>
        <taxon>Pseudomonadota</taxon>
        <taxon>Gammaproteobacteria</taxon>
        <taxon>Pseudomonadales</taxon>
        <taxon>Pseudomonadaceae</taxon>
        <taxon>Pseudomonas</taxon>
    </lineage>
</organism>